<accession>F2U748</accession>
<name>F2U748_SALR5</name>
<sequence length="218" mass="24237">MSSGSRGGLSKDTQALVAQMMADSKLTAFQRRQLEAKMKAGKALPTKVDPTSSAQRPDPTKRQAGARKPARKPSVDKIQHRKPLSAIVSSTGGYARPKYEAQPGKDRGLAREQLADELAFGKDIAQAKQAIREKGRTASRASTTAQPPQRVQTEPQVDLFDILVQEIEERQEHLNELRQARHDPQAIARVKAEISQRIRQLELLDRQRSQGIRKHNPA</sequence>
<dbReference type="KEGG" id="sre:PTSG_12150"/>
<dbReference type="InParanoid" id="F2U748"/>
<dbReference type="GeneID" id="16075764"/>
<feature type="region of interest" description="Disordered" evidence="1">
    <location>
        <begin position="129"/>
        <end position="154"/>
    </location>
</feature>
<dbReference type="OrthoDB" id="189770at2759"/>
<dbReference type="Pfam" id="PF05250">
    <property type="entry name" value="UPF0193"/>
    <property type="match status" value="1"/>
</dbReference>
<organism evidence="3">
    <name type="scientific">Salpingoeca rosetta (strain ATCC 50818 / BSB-021)</name>
    <dbReference type="NCBI Taxonomy" id="946362"/>
    <lineage>
        <taxon>Eukaryota</taxon>
        <taxon>Choanoflagellata</taxon>
        <taxon>Craspedida</taxon>
        <taxon>Salpingoecidae</taxon>
        <taxon>Salpingoeca</taxon>
    </lineage>
</organism>
<evidence type="ECO:0000256" key="1">
    <source>
        <dbReference type="SAM" id="MobiDB-lite"/>
    </source>
</evidence>
<dbReference type="InterPro" id="IPR007914">
    <property type="entry name" value="UPF0193"/>
</dbReference>
<dbReference type="RefSeq" id="XP_004995184.1">
    <property type="nucleotide sequence ID" value="XM_004995127.1"/>
</dbReference>
<gene>
    <name evidence="2" type="ORF">PTSG_12150</name>
</gene>
<evidence type="ECO:0000313" key="2">
    <source>
        <dbReference type="EMBL" id="EGD83680.1"/>
    </source>
</evidence>
<dbReference type="Proteomes" id="UP000007799">
    <property type="component" value="Unassembled WGS sequence"/>
</dbReference>
<evidence type="ECO:0000313" key="3">
    <source>
        <dbReference type="Proteomes" id="UP000007799"/>
    </source>
</evidence>
<dbReference type="OMA" id="MMAYGKD"/>
<feature type="region of interest" description="Disordered" evidence="1">
    <location>
        <begin position="33"/>
        <end position="107"/>
    </location>
</feature>
<keyword evidence="3" id="KW-1185">Reference proteome</keyword>
<reference evidence="2" key="1">
    <citation type="submission" date="2009-08" db="EMBL/GenBank/DDBJ databases">
        <title>Annotation of Salpingoeca rosetta.</title>
        <authorList>
            <consortium name="The Broad Institute Genome Sequencing Platform"/>
            <person name="Russ C."/>
            <person name="Cuomo C."/>
            <person name="Burger G."/>
            <person name="Gray M.W."/>
            <person name="Holland P.W.H."/>
            <person name="King N."/>
            <person name="Lang F.B.F."/>
            <person name="Roger A.J."/>
            <person name="Ruiz-Trillo I."/>
            <person name="Young S.K."/>
            <person name="Zeng Q."/>
            <person name="Gargeya S."/>
            <person name="Alvarado L."/>
            <person name="Berlin A."/>
            <person name="Chapman S.B."/>
            <person name="Chen Z."/>
            <person name="Freedman E."/>
            <person name="Gellesch M."/>
            <person name="Goldberg J."/>
            <person name="Griggs A."/>
            <person name="Gujja S."/>
            <person name="Heilman E."/>
            <person name="Heiman D."/>
            <person name="Howarth C."/>
            <person name="Mehta T."/>
            <person name="Neiman D."/>
            <person name="Pearson M."/>
            <person name="Roberts A."/>
            <person name="Saif S."/>
            <person name="Shea T."/>
            <person name="Shenoy N."/>
            <person name="Sisk P."/>
            <person name="Stolte C."/>
            <person name="Sykes S."/>
            <person name="White J."/>
            <person name="Yandava C."/>
            <person name="Haas B."/>
            <person name="Nusbaum C."/>
            <person name="Birren B."/>
        </authorList>
    </citation>
    <scope>NUCLEOTIDE SEQUENCE [LARGE SCALE GENOMIC DNA]</scope>
    <source>
        <strain evidence="2">ATCC 50818</strain>
    </source>
</reference>
<dbReference type="AlphaFoldDB" id="F2U748"/>
<feature type="compositionally biased region" description="Basic and acidic residues" evidence="1">
    <location>
        <begin position="97"/>
        <end position="107"/>
    </location>
</feature>
<dbReference type="EMBL" id="GL832963">
    <property type="protein sequence ID" value="EGD83680.1"/>
    <property type="molecule type" value="Genomic_DNA"/>
</dbReference>
<protein>
    <submittedName>
        <fullName evidence="2">Uncharacterized protein</fullName>
    </submittedName>
</protein>
<dbReference type="PANTHER" id="PTHR28348:SF1">
    <property type="entry name" value="UPF0193 PROTEIN EVG1"/>
    <property type="match status" value="1"/>
</dbReference>
<dbReference type="PANTHER" id="PTHR28348">
    <property type="entry name" value="UPF0193 PROTEIN EVG1"/>
    <property type="match status" value="1"/>
</dbReference>
<dbReference type="eggNOG" id="ENOG502RYD0">
    <property type="taxonomic scope" value="Eukaryota"/>
</dbReference>
<feature type="compositionally biased region" description="Polar residues" evidence="1">
    <location>
        <begin position="139"/>
        <end position="154"/>
    </location>
</feature>
<dbReference type="STRING" id="946362.F2U748"/>
<proteinExistence type="predicted"/>